<organism evidence="3 4">
    <name type="scientific">Jeongeupia chitinilytica</name>
    <dbReference type="NCBI Taxonomy" id="1041641"/>
    <lineage>
        <taxon>Bacteria</taxon>
        <taxon>Pseudomonadati</taxon>
        <taxon>Pseudomonadota</taxon>
        <taxon>Betaproteobacteria</taxon>
        <taxon>Neisseriales</taxon>
        <taxon>Chitinibacteraceae</taxon>
        <taxon>Jeongeupia</taxon>
    </lineage>
</organism>
<dbReference type="CDD" id="cd03789">
    <property type="entry name" value="GT9_LPS_heptosyltransferase"/>
    <property type="match status" value="1"/>
</dbReference>
<sequence length="365" mass="39641">MSDAPFRRALVIKLRHHGDVLLTGPVFSTLTEAHPGIEVDALVYSDTQDMLTLHPHVHTVHTIGRDWRKLGPLAQLSRYWGLYKALKSRDYDLIVHLTDHWHGARLARLLKPRVSVAPNVKKTSARASKAWAKSFTARYPVVGGNRRHTVDIHLDALRRIGIQPTEASKPLRFVAGPDAEASVQTKLAEHGVARGGYLLIHPTSRWLFKTWPVAHVATLIDALTARGDTVVLSAAPSKAELDWIAQLKAKLARPVADLSGQLSLKELGALIAGARAFVGVDSVPMHLAAATQTPAVALFGPSGDIEWGPWRAPHRLITEPFTCRPCGQDGCGGSKVSDCLTAITPERVLAELDGLLAETGRGVSR</sequence>
<gene>
    <name evidence="3" type="ORF">GCM10007350_24740</name>
</gene>
<keyword evidence="2" id="KW-0808">Transferase</keyword>
<evidence type="ECO:0000313" key="3">
    <source>
        <dbReference type="EMBL" id="GHD64874.1"/>
    </source>
</evidence>
<evidence type="ECO:0000313" key="4">
    <source>
        <dbReference type="Proteomes" id="UP000604737"/>
    </source>
</evidence>
<dbReference type="SUPFAM" id="SSF53756">
    <property type="entry name" value="UDP-Glycosyltransferase/glycogen phosphorylase"/>
    <property type="match status" value="1"/>
</dbReference>
<dbReference type="InterPro" id="IPR002201">
    <property type="entry name" value="Glyco_trans_9"/>
</dbReference>
<evidence type="ECO:0000256" key="2">
    <source>
        <dbReference type="ARBA" id="ARBA00022679"/>
    </source>
</evidence>
<keyword evidence="1" id="KW-0328">Glycosyltransferase</keyword>
<keyword evidence="4" id="KW-1185">Reference proteome</keyword>
<name>A0ABQ3H0Z7_9NEIS</name>
<dbReference type="InterPro" id="IPR051199">
    <property type="entry name" value="LPS_LOS_Heptosyltrfase"/>
</dbReference>
<dbReference type="PANTHER" id="PTHR30160">
    <property type="entry name" value="TETRAACYLDISACCHARIDE 4'-KINASE-RELATED"/>
    <property type="match status" value="1"/>
</dbReference>
<reference evidence="4" key="1">
    <citation type="journal article" date="2019" name="Int. J. Syst. Evol. Microbiol.">
        <title>The Global Catalogue of Microorganisms (GCM) 10K type strain sequencing project: providing services to taxonomists for standard genome sequencing and annotation.</title>
        <authorList>
            <consortium name="The Broad Institute Genomics Platform"/>
            <consortium name="The Broad Institute Genome Sequencing Center for Infectious Disease"/>
            <person name="Wu L."/>
            <person name="Ma J."/>
        </authorList>
    </citation>
    <scope>NUCLEOTIDE SEQUENCE [LARGE SCALE GENOMIC DNA]</scope>
    <source>
        <strain evidence="4">KCTC 23701</strain>
    </source>
</reference>
<evidence type="ECO:0000256" key="1">
    <source>
        <dbReference type="ARBA" id="ARBA00022676"/>
    </source>
</evidence>
<dbReference type="Pfam" id="PF01075">
    <property type="entry name" value="Glyco_transf_9"/>
    <property type="match status" value="1"/>
</dbReference>
<comment type="caution">
    <text evidence="3">The sequence shown here is derived from an EMBL/GenBank/DDBJ whole genome shotgun (WGS) entry which is preliminary data.</text>
</comment>
<dbReference type="Gene3D" id="3.40.50.2000">
    <property type="entry name" value="Glycogen Phosphorylase B"/>
    <property type="match status" value="2"/>
</dbReference>
<accession>A0ABQ3H0Z7</accession>
<dbReference type="Proteomes" id="UP000604737">
    <property type="component" value="Unassembled WGS sequence"/>
</dbReference>
<dbReference type="NCBIfam" id="TIGR02201">
    <property type="entry name" value="heptsyl_trn_III"/>
    <property type="match status" value="1"/>
</dbReference>
<dbReference type="PANTHER" id="PTHR30160:SF1">
    <property type="entry name" value="LIPOPOLYSACCHARIDE 1,2-N-ACETYLGLUCOSAMINETRANSFERASE-RELATED"/>
    <property type="match status" value="1"/>
</dbReference>
<proteinExistence type="predicted"/>
<dbReference type="EMBL" id="BMYO01000006">
    <property type="protein sequence ID" value="GHD64874.1"/>
    <property type="molecule type" value="Genomic_DNA"/>
</dbReference>
<dbReference type="InterPro" id="IPR011916">
    <property type="entry name" value="LipoPS_heptosylTferase-III"/>
</dbReference>
<protein>
    <submittedName>
        <fullName evidence="3">Lipopolysaccharide core biosynthesis protein</fullName>
    </submittedName>
</protein>
<dbReference type="RefSeq" id="WP_229797571.1">
    <property type="nucleotide sequence ID" value="NZ_BMYO01000006.1"/>
</dbReference>